<accession>A0A0C4FBK9</accession>
<reference evidence="3 4" key="3">
    <citation type="journal article" date="2017" name="G3 (Bethesda)">
        <title>Comparative analysis highlights variable genome content of wheat rusts and divergence of the mating loci.</title>
        <authorList>
            <person name="Cuomo C.A."/>
            <person name="Bakkeren G."/>
            <person name="Khalil H.B."/>
            <person name="Panwar V."/>
            <person name="Joly D."/>
            <person name="Linning R."/>
            <person name="Sakthikumar S."/>
            <person name="Song X."/>
            <person name="Adiconis X."/>
            <person name="Fan L."/>
            <person name="Goldberg J.M."/>
            <person name="Levin J.Z."/>
            <person name="Young S."/>
            <person name="Zeng Q."/>
            <person name="Anikster Y."/>
            <person name="Bruce M."/>
            <person name="Wang M."/>
            <person name="Yin C."/>
            <person name="McCallum B."/>
            <person name="Szabo L.J."/>
            <person name="Hulbert S."/>
            <person name="Chen X."/>
            <person name="Fellers J.P."/>
        </authorList>
    </citation>
    <scope>NUCLEOTIDE SEQUENCE</scope>
    <source>
        <strain evidence="4">Isolate 1-1 / race 1 (BBBD)</strain>
        <strain evidence="3">isolate 1-1 / race 1 (BBBD)</strain>
    </source>
</reference>
<dbReference type="EnsemblFungi" id="PTTG_10608-t43_1">
    <property type="protein sequence ID" value="PTTG_10608-t43_1-p1"/>
    <property type="gene ID" value="PTTG_10608"/>
</dbReference>
<dbReference type="Proteomes" id="UP000005240">
    <property type="component" value="Unassembled WGS sequence"/>
</dbReference>
<dbReference type="VEuPathDB" id="FungiDB:PTTG_10608"/>
<reference evidence="2" key="2">
    <citation type="submission" date="2016-05" db="EMBL/GenBank/DDBJ databases">
        <title>Comparative analysis highlights variable genome content of wheat rusts and divergence of the mating loci.</title>
        <authorList>
            <person name="Cuomo C.A."/>
            <person name="Bakkeren G."/>
            <person name="Szabo L."/>
            <person name="Khalil H."/>
            <person name="Joly D."/>
            <person name="Goldberg J."/>
            <person name="Young S."/>
            <person name="Zeng Q."/>
            <person name="Fellers J."/>
        </authorList>
    </citation>
    <scope>NUCLEOTIDE SEQUENCE [LARGE SCALE GENOMIC DNA]</scope>
    <source>
        <strain evidence="2">1-1 BBBD Race 1</strain>
    </source>
</reference>
<evidence type="ECO:0000256" key="1">
    <source>
        <dbReference type="SAM" id="MobiDB-lite"/>
    </source>
</evidence>
<organism evidence="2">
    <name type="scientific">Puccinia triticina (isolate 1-1 / race 1 (BBBD))</name>
    <name type="common">Brown leaf rust fungus</name>
    <dbReference type="NCBI Taxonomy" id="630390"/>
    <lineage>
        <taxon>Eukaryota</taxon>
        <taxon>Fungi</taxon>
        <taxon>Dikarya</taxon>
        <taxon>Basidiomycota</taxon>
        <taxon>Pucciniomycotina</taxon>
        <taxon>Pucciniomycetes</taxon>
        <taxon>Pucciniales</taxon>
        <taxon>Pucciniaceae</taxon>
        <taxon>Puccinia</taxon>
    </lineage>
</organism>
<sequence length="336" mass="37548">MPSPNNQQPDTGDGQSGMVIKEMLAAMLALQKTTQIQLQTTQKLNDSCLNKLEATATTSNIKTKTSALTASAEPKSDRIDLCRFKSDGPKFQGPFQAVEPFLNWIRGVQIHFTTRDISNNNDKLHVIGSLLEETNLLAFYATKVNNYIIMEKIQHITMRDTKSFATYSTRAQLVVYGMPQDLKAKVKEWQLLDAPNFKYSAFKQCCSLFYKNLPQHRFHPTNATLPSYERNDPDILWHIHAYLNLVGRCHFCKKTCRNAAGTCPGPCDRNRVMIPDLFVTPPKPPNYSAPRAWTRPQPPPRPLSSAPGRALGRPAGVATLTDEINKYPALSASAIA</sequence>
<keyword evidence="4" id="KW-1185">Reference proteome</keyword>
<dbReference type="AlphaFoldDB" id="A0A0C4FBK9"/>
<feature type="region of interest" description="Disordered" evidence="1">
    <location>
        <begin position="287"/>
        <end position="312"/>
    </location>
</feature>
<evidence type="ECO:0000313" key="2">
    <source>
        <dbReference type="EMBL" id="OAV87483.1"/>
    </source>
</evidence>
<evidence type="ECO:0000313" key="4">
    <source>
        <dbReference type="Proteomes" id="UP000005240"/>
    </source>
</evidence>
<dbReference type="EMBL" id="ADAS02000386">
    <property type="protein sequence ID" value="OAV87483.1"/>
    <property type="molecule type" value="Genomic_DNA"/>
</dbReference>
<proteinExistence type="predicted"/>
<evidence type="ECO:0000313" key="3">
    <source>
        <dbReference type="EnsemblFungi" id="PTTG_10608-t43_1-p1"/>
    </source>
</evidence>
<protein>
    <submittedName>
        <fullName evidence="2 3">Uncharacterized protein</fullName>
    </submittedName>
</protein>
<dbReference type="STRING" id="630390.A0A0C4FBK9"/>
<feature type="non-terminal residue" evidence="2">
    <location>
        <position position="336"/>
    </location>
</feature>
<name>A0A0C4FBK9_PUCT1</name>
<reference evidence="3" key="4">
    <citation type="submission" date="2025-05" db="UniProtKB">
        <authorList>
            <consortium name="EnsemblFungi"/>
        </authorList>
    </citation>
    <scope>IDENTIFICATION</scope>
    <source>
        <strain evidence="3">isolate 1-1 / race 1 (BBBD)</strain>
    </source>
</reference>
<accession>A0A180G6J9</accession>
<gene>
    <name evidence="2" type="ORF">PTTG_10608</name>
</gene>
<reference evidence="2" key="1">
    <citation type="submission" date="2009-11" db="EMBL/GenBank/DDBJ databases">
        <authorList>
            <consortium name="The Broad Institute Genome Sequencing Platform"/>
            <person name="Ward D."/>
            <person name="Feldgarden M."/>
            <person name="Earl A."/>
            <person name="Young S.K."/>
            <person name="Zeng Q."/>
            <person name="Koehrsen M."/>
            <person name="Alvarado L."/>
            <person name="Berlin A."/>
            <person name="Bochicchio J."/>
            <person name="Borenstein D."/>
            <person name="Chapman S.B."/>
            <person name="Chen Z."/>
            <person name="Engels R."/>
            <person name="Freedman E."/>
            <person name="Gellesch M."/>
            <person name="Goldberg J."/>
            <person name="Griggs A."/>
            <person name="Gujja S."/>
            <person name="Heilman E."/>
            <person name="Heiman D."/>
            <person name="Hepburn T."/>
            <person name="Howarth C."/>
            <person name="Jen D."/>
            <person name="Larson L."/>
            <person name="Lewis B."/>
            <person name="Mehta T."/>
            <person name="Park D."/>
            <person name="Pearson M."/>
            <person name="Roberts A."/>
            <person name="Saif S."/>
            <person name="Shea T."/>
            <person name="Shenoy N."/>
            <person name="Sisk P."/>
            <person name="Stolte C."/>
            <person name="Sykes S."/>
            <person name="Thomson T."/>
            <person name="Walk T."/>
            <person name="White J."/>
            <person name="Yandava C."/>
            <person name="Izard J."/>
            <person name="Baranova O.V."/>
            <person name="Blanton J.M."/>
            <person name="Tanner A.C."/>
            <person name="Dewhirst F.E."/>
            <person name="Haas B."/>
            <person name="Nusbaum C."/>
            <person name="Birren B."/>
        </authorList>
    </citation>
    <scope>NUCLEOTIDE SEQUENCE [LARGE SCALE GENOMIC DNA]</scope>
    <source>
        <strain evidence="2">1-1 BBBD Race 1</strain>
    </source>
</reference>